<evidence type="ECO:0000256" key="1">
    <source>
        <dbReference type="ARBA" id="ARBA00001974"/>
    </source>
</evidence>
<reference evidence="6 7" key="1">
    <citation type="submission" date="2018-06" db="EMBL/GenBank/DDBJ databases">
        <title>Complete Genomes of Monosporascus.</title>
        <authorList>
            <person name="Robinson A.J."/>
            <person name="Natvig D.O."/>
        </authorList>
    </citation>
    <scope>NUCLEOTIDE SEQUENCE [LARGE SCALE GENOMIC DNA]</scope>
    <source>
        <strain evidence="6 7">CBS 110550</strain>
    </source>
</reference>
<dbReference type="GO" id="GO:0050660">
    <property type="term" value="F:flavin adenine dinucleotide binding"/>
    <property type="evidence" value="ECO:0007669"/>
    <property type="project" value="InterPro"/>
</dbReference>
<dbReference type="SUPFAM" id="SSF51905">
    <property type="entry name" value="FAD/NAD(P)-binding domain"/>
    <property type="match status" value="1"/>
</dbReference>
<dbReference type="PANTHER" id="PTHR43872">
    <property type="entry name" value="MONOOXYGENASE, PUTATIVE (AFU_ORTHOLOGUE AFUA_8G02570)-RELATED"/>
    <property type="match status" value="1"/>
</dbReference>
<dbReference type="AlphaFoldDB" id="A0A4Q4TLB5"/>
<proteinExistence type="predicted"/>
<gene>
    <name evidence="6" type="ORF">DL764_003059</name>
</gene>
<dbReference type="GO" id="GO:0050661">
    <property type="term" value="F:NADP binding"/>
    <property type="evidence" value="ECO:0007669"/>
    <property type="project" value="InterPro"/>
</dbReference>
<evidence type="ECO:0000256" key="4">
    <source>
        <dbReference type="ARBA" id="ARBA00023002"/>
    </source>
</evidence>
<evidence type="ECO:0000256" key="5">
    <source>
        <dbReference type="ARBA" id="ARBA00023033"/>
    </source>
</evidence>
<dbReference type="Pfam" id="PF00743">
    <property type="entry name" value="FMO-like"/>
    <property type="match status" value="1"/>
</dbReference>
<comment type="caution">
    <text evidence="6">The sequence shown here is derived from an EMBL/GenBank/DDBJ whole genome shotgun (WGS) entry which is preliminary data.</text>
</comment>
<keyword evidence="7" id="KW-1185">Reference proteome</keyword>
<keyword evidence="4" id="KW-0560">Oxidoreductase</keyword>
<keyword evidence="2" id="KW-0285">Flavoprotein</keyword>
<keyword evidence="5" id="KW-0503">Monooxygenase</keyword>
<dbReference type="InterPro" id="IPR036188">
    <property type="entry name" value="FAD/NAD-bd_sf"/>
</dbReference>
<evidence type="ECO:0000256" key="3">
    <source>
        <dbReference type="ARBA" id="ARBA00022827"/>
    </source>
</evidence>
<dbReference type="OrthoDB" id="66881at2759"/>
<protein>
    <recommendedName>
        <fullName evidence="8">FAD/NAD(P)-binding domain-containing protein</fullName>
    </recommendedName>
</protein>
<dbReference type="Proteomes" id="UP000293360">
    <property type="component" value="Unassembled WGS sequence"/>
</dbReference>
<dbReference type="PRINTS" id="PR00411">
    <property type="entry name" value="PNDRDTASEI"/>
</dbReference>
<dbReference type="EMBL" id="QJNU01000123">
    <property type="protein sequence ID" value="RYP06607.1"/>
    <property type="molecule type" value="Genomic_DNA"/>
</dbReference>
<dbReference type="STRING" id="155417.A0A4Q4TLB5"/>
<dbReference type="InterPro" id="IPR051820">
    <property type="entry name" value="FAD-binding_MO"/>
</dbReference>
<dbReference type="Gene3D" id="3.50.50.60">
    <property type="entry name" value="FAD/NAD(P)-binding domain"/>
    <property type="match status" value="3"/>
</dbReference>
<organism evidence="6 7">
    <name type="scientific">Monosporascus ibericus</name>
    <dbReference type="NCBI Taxonomy" id="155417"/>
    <lineage>
        <taxon>Eukaryota</taxon>
        <taxon>Fungi</taxon>
        <taxon>Dikarya</taxon>
        <taxon>Ascomycota</taxon>
        <taxon>Pezizomycotina</taxon>
        <taxon>Sordariomycetes</taxon>
        <taxon>Xylariomycetidae</taxon>
        <taxon>Xylariales</taxon>
        <taxon>Xylariales incertae sedis</taxon>
        <taxon>Monosporascus</taxon>
    </lineage>
</organism>
<evidence type="ECO:0000313" key="6">
    <source>
        <dbReference type="EMBL" id="RYP06607.1"/>
    </source>
</evidence>
<accession>A0A4Q4TLB5</accession>
<comment type="cofactor">
    <cofactor evidence="1">
        <name>FAD</name>
        <dbReference type="ChEBI" id="CHEBI:57692"/>
    </cofactor>
</comment>
<dbReference type="PANTHER" id="PTHR43872:SF1">
    <property type="entry name" value="MONOOXYGENASE, PUTATIVE (AFU_ORTHOLOGUE AFUA_8G02570)-RELATED"/>
    <property type="match status" value="1"/>
</dbReference>
<dbReference type="PRINTS" id="PR00368">
    <property type="entry name" value="FADPNR"/>
</dbReference>
<dbReference type="GO" id="GO:0004499">
    <property type="term" value="F:N,N-dimethylaniline monooxygenase activity"/>
    <property type="evidence" value="ECO:0007669"/>
    <property type="project" value="InterPro"/>
</dbReference>
<sequence length="488" mass="54853">MLSEKPEGPYSFDVVIIGAGPSGLNSAYRLKTQLAGLTFTVLEGRDDIGGTWDLFRYPGIRSDSDLYTYGFSWHPWPFANPIAEGHLIKSYLKEAVSRHGLSDSIHLRHKVVAADWSSESQRWHLVVNHGSETKRFQARFIVLGAGYFDYQSPLEAEIPGLEGFAGKVIHPQFWPADYDYSDKKIAIIGSGSTATTLLPALAEKAARVTMVQRSPSYILQVANSSRRPSWVWNFLPSSLARFYERLWHALTLALFVAFCHYFPARARDAMRKSTVSQLPEWIDHDTHFSPRYSPWQQRMCWDPEGSFFAALRTGKAGVATGRIETVTDAGIRMEDGSTVDADAIVTATGINMKTGADIDLRVDGERVVWGEKLAWNVAMIEDVPNMGFMFGYADGSWTLGVDNTIMILIRLIKFMERKGFASVVPRAPKEAKADTVRLFRLTSTYVARTEYQMPRCGKAGPWRPRTNPLFEWLHARFGDVKTGLQFMA</sequence>
<evidence type="ECO:0000256" key="2">
    <source>
        <dbReference type="ARBA" id="ARBA00022630"/>
    </source>
</evidence>
<evidence type="ECO:0008006" key="8">
    <source>
        <dbReference type="Google" id="ProtNLM"/>
    </source>
</evidence>
<name>A0A4Q4TLB5_9PEZI</name>
<dbReference type="InterPro" id="IPR020946">
    <property type="entry name" value="Flavin_mOase-like"/>
</dbReference>
<evidence type="ECO:0000313" key="7">
    <source>
        <dbReference type="Proteomes" id="UP000293360"/>
    </source>
</evidence>
<keyword evidence="3" id="KW-0274">FAD</keyword>